<evidence type="ECO:0000313" key="2">
    <source>
        <dbReference type="Proteomes" id="UP001159363"/>
    </source>
</evidence>
<name>A0ABQ9G8V5_9NEOP</name>
<gene>
    <name evidence="1" type="ORF">PR048_030130</name>
</gene>
<keyword evidence="2" id="KW-1185">Reference proteome</keyword>
<dbReference type="Proteomes" id="UP001159363">
    <property type="component" value="Chromosome 13"/>
</dbReference>
<dbReference type="EMBL" id="JARBHB010000014">
    <property type="protein sequence ID" value="KAJ8868592.1"/>
    <property type="molecule type" value="Genomic_DNA"/>
</dbReference>
<sequence>MENFRDFRGEAVCRERLVSPRCPSSKSETRWRHSPLPLPDKPALVPRHPQHTLVHHENWWLPRDPSPTPFETALACEFVSVTEFLSPPPLPRRACVALRCLVFINAAPVCQRRCSILLQISALPPVSKHPCKPVSPFAVLAGLASVSAYCEAVKADSRCTYGRCLLRDWPSGRNRILSRASKSAHLTVDSLEWGLTATTAAKSVQSGEVWAALIIEVLRVDEGEARLVWSSAGMQKGEVNGRSPRKPAEQRHLPARLFHVRKSGSYSARNRTRFALVLACSPPNKAIRIHSPAGLLRIFARGNRAGRCRWSADFLGDLPFPPPFHSGASPYSPLSPSLALKSHQNLFTHCFTSTVWFTLPSVLRTFHKAPRACYGRGTIHSLKNTGIGCAQPARSVYLIFKSVVWIMTGHRGEPLVGRTDRPNPNTPGKQEAITPLSKERNRFRNIVWDEYDNVHQKYLEIRVYGWGYTIGVGLGVYGCGSNSVVDLGVCDWGYTIAVGLEVDCWGSTIAVDLGSVTSSRLLWIKGQLGRENSDFGRWVRRLPRLPLRPEQPVGATQIIPDASEIGYHKEAIYKQGSAIDSIQNKRKKESRVA</sequence>
<evidence type="ECO:0000313" key="1">
    <source>
        <dbReference type="EMBL" id="KAJ8868592.1"/>
    </source>
</evidence>
<proteinExistence type="predicted"/>
<organism evidence="1 2">
    <name type="scientific">Dryococelus australis</name>
    <dbReference type="NCBI Taxonomy" id="614101"/>
    <lineage>
        <taxon>Eukaryota</taxon>
        <taxon>Metazoa</taxon>
        <taxon>Ecdysozoa</taxon>
        <taxon>Arthropoda</taxon>
        <taxon>Hexapoda</taxon>
        <taxon>Insecta</taxon>
        <taxon>Pterygota</taxon>
        <taxon>Neoptera</taxon>
        <taxon>Polyneoptera</taxon>
        <taxon>Phasmatodea</taxon>
        <taxon>Verophasmatodea</taxon>
        <taxon>Anareolatae</taxon>
        <taxon>Phasmatidae</taxon>
        <taxon>Eurycanthinae</taxon>
        <taxon>Dryococelus</taxon>
    </lineage>
</organism>
<reference evidence="1 2" key="1">
    <citation type="submission" date="2023-02" db="EMBL/GenBank/DDBJ databases">
        <title>LHISI_Scaffold_Assembly.</title>
        <authorList>
            <person name="Stuart O.P."/>
            <person name="Cleave R."/>
            <person name="Magrath M.J.L."/>
            <person name="Mikheyev A.S."/>
        </authorList>
    </citation>
    <scope>NUCLEOTIDE SEQUENCE [LARGE SCALE GENOMIC DNA]</scope>
    <source>
        <strain evidence="1">Daus_M_001</strain>
        <tissue evidence="1">Leg muscle</tissue>
    </source>
</reference>
<protein>
    <submittedName>
        <fullName evidence="1">Uncharacterized protein</fullName>
    </submittedName>
</protein>
<accession>A0ABQ9G8V5</accession>
<comment type="caution">
    <text evidence="1">The sequence shown here is derived from an EMBL/GenBank/DDBJ whole genome shotgun (WGS) entry which is preliminary data.</text>
</comment>